<dbReference type="EMBL" id="JACXVP010000008">
    <property type="protein sequence ID" value="KAG5590048.1"/>
    <property type="molecule type" value="Genomic_DNA"/>
</dbReference>
<dbReference type="AlphaFoldDB" id="A0A9J5XSC1"/>
<dbReference type="Proteomes" id="UP000824120">
    <property type="component" value="Chromosome 8"/>
</dbReference>
<sequence>MKKIVLEKENMQTNVSLPPSVDQVMKHSKQQKKFLSNYATVGSSNPTKKLKVTLYNNRTVGTNSNILSRHLGKNVRDRNIWPLGYHRGMIFKQEKLNHMWAAFE</sequence>
<protein>
    <submittedName>
        <fullName evidence="1">Uncharacterized protein</fullName>
    </submittedName>
</protein>
<evidence type="ECO:0000313" key="2">
    <source>
        <dbReference type="Proteomes" id="UP000824120"/>
    </source>
</evidence>
<dbReference type="PANTHER" id="PTHR33499">
    <property type="entry name" value="OS12G0282400 PROTEIN-RELATED"/>
    <property type="match status" value="1"/>
</dbReference>
<accession>A0A9J5XSC1</accession>
<evidence type="ECO:0000313" key="1">
    <source>
        <dbReference type="EMBL" id="KAG5590048.1"/>
    </source>
</evidence>
<gene>
    <name evidence="1" type="ORF">H5410_040562</name>
</gene>
<dbReference type="PANTHER" id="PTHR33499:SF42">
    <property type="entry name" value="TRANSPOSON PROTEIN, CACTA, EN_SPM SUB-CLASS"/>
    <property type="match status" value="1"/>
</dbReference>
<organism evidence="1 2">
    <name type="scientific">Solanum commersonii</name>
    <name type="common">Commerson's wild potato</name>
    <name type="synonym">Commerson's nightshade</name>
    <dbReference type="NCBI Taxonomy" id="4109"/>
    <lineage>
        <taxon>Eukaryota</taxon>
        <taxon>Viridiplantae</taxon>
        <taxon>Streptophyta</taxon>
        <taxon>Embryophyta</taxon>
        <taxon>Tracheophyta</taxon>
        <taxon>Spermatophyta</taxon>
        <taxon>Magnoliopsida</taxon>
        <taxon>eudicotyledons</taxon>
        <taxon>Gunneridae</taxon>
        <taxon>Pentapetalae</taxon>
        <taxon>asterids</taxon>
        <taxon>lamiids</taxon>
        <taxon>Solanales</taxon>
        <taxon>Solanaceae</taxon>
        <taxon>Solanoideae</taxon>
        <taxon>Solaneae</taxon>
        <taxon>Solanum</taxon>
    </lineage>
</organism>
<keyword evidence="2" id="KW-1185">Reference proteome</keyword>
<proteinExistence type="predicted"/>
<feature type="non-terminal residue" evidence="1">
    <location>
        <position position="104"/>
    </location>
</feature>
<dbReference type="OrthoDB" id="1300094at2759"/>
<comment type="caution">
    <text evidence="1">The sequence shown here is derived from an EMBL/GenBank/DDBJ whole genome shotgun (WGS) entry which is preliminary data.</text>
</comment>
<name>A0A9J5XSC1_SOLCO</name>
<reference evidence="1 2" key="1">
    <citation type="submission" date="2020-09" db="EMBL/GenBank/DDBJ databases">
        <title>De no assembly of potato wild relative species, Solanum commersonii.</title>
        <authorList>
            <person name="Cho K."/>
        </authorList>
    </citation>
    <scope>NUCLEOTIDE SEQUENCE [LARGE SCALE GENOMIC DNA]</scope>
    <source>
        <strain evidence="1">LZ3.2</strain>
        <tissue evidence="1">Leaf</tissue>
    </source>
</reference>